<dbReference type="SUPFAM" id="SSF52058">
    <property type="entry name" value="L domain-like"/>
    <property type="match status" value="1"/>
</dbReference>
<organism evidence="2 3">
    <name type="scientific">Funneliformis geosporum</name>
    <dbReference type="NCBI Taxonomy" id="1117311"/>
    <lineage>
        <taxon>Eukaryota</taxon>
        <taxon>Fungi</taxon>
        <taxon>Fungi incertae sedis</taxon>
        <taxon>Mucoromycota</taxon>
        <taxon>Glomeromycotina</taxon>
        <taxon>Glomeromycetes</taxon>
        <taxon>Glomerales</taxon>
        <taxon>Glomeraceae</taxon>
        <taxon>Funneliformis</taxon>
    </lineage>
</organism>
<dbReference type="AlphaFoldDB" id="A0A9W4X1K2"/>
<reference evidence="2" key="1">
    <citation type="submission" date="2022-08" db="EMBL/GenBank/DDBJ databases">
        <authorList>
            <person name="Kallberg Y."/>
            <person name="Tangrot J."/>
            <person name="Rosling A."/>
        </authorList>
    </citation>
    <scope>NUCLEOTIDE SEQUENCE</scope>
    <source>
        <strain evidence="2">Wild A</strain>
    </source>
</reference>
<dbReference type="PANTHER" id="PTHR26392">
    <property type="entry name" value="MITOGEN-ACTIVATED PROTEIN KINASE KINASE KINASE 7-RELATED"/>
    <property type="match status" value="1"/>
</dbReference>
<feature type="domain" description="Protein kinase" evidence="1">
    <location>
        <begin position="61"/>
        <end position="464"/>
    </location>
</feature>
<dbReference type="Gene3D" id="3.80.10.10">
    <property type="entry name" value="Ribonuclease Inhibitor"/>
    <property type="match status" value="1"/>
</dbReference>
<dbReference type="InterPro" id="IPR011009">
    <property type="entry name" value="Kinase-like_dom_sf"/>
</dbReference>
<protein>
    <submittedName>
        <fullName evidence="2">2641_t:CDS:1</fullName>
    </submittedName>
</protein>
<dbReference type="SUPFAM" id="SSF56112">
    <property type="entry name" value="Protein kinase-like (PK-like)"/>
    <property type="match status" value="1"/>
</dbReference>
<dbReference type="Proteomes" id="UP001153678">
    <property type="component" value="Unassembled WGS sequence"/>
</dbReference>
<sequence>MNKAVRDYKEEKRVARDYLQLIKTGLDDCNCVEEKEGRFDKLESNLDKSRSVPPASNLIKKGELLKFGEGRYPKVREEEIIKKIAEDPNAWSFKRLKIAGGKRDKRTNLLVHDSCKFTDGELVMDYGKFHYKKSFMKEELKKFKEAKKKNYHNLLIVQEGICVRKSYQEKHNFGKKRKKITKLDIKRESLEDKLNLNDFTNLKKLNCESNKLTSLNLTNCEKLEKVNCCDNLLTIGTLLTVPTNLKKLNLSNNPFAGNLDFLTNFKQLKYLDISDTDFNEVNIDKLPKSLEKIEYSTKKRPDYNHDKLDYNERLELGFKNKFSRLNNIIYGLNEIHKQKLVHCDLHSGNILNGKINSDGEVEITSYITDLGLCRPANEINKKKVYGVLPYIAPEVLQGQPYTQKADIYSFGIVVYELPDIDSLKVPHLLKDLIKKCWDADPKQRPTVEELREVINAIKDEYNTFSKNNPYQIPPTAVVHSKPINTKKISELLENSKQNNIAKSVEFDMSELHGVLEKIKEQENNSN</sequence>
<dbReference type="GO" id="GO:0005524">
    <property type="term" value="F:ATP binding"/>
    <property type="evidence" value="ECO:0007669"/>
    <property type="project" value="InterPro"/>
</dbReference>
<dbReference type="PROSITE" id="PS50011">
    <property type="entry name" value="PROTEIN_KINASE_DOM"/>
    <property type="match status" value="1"/>
</dbReference>
<dbReference type="PANTHER" id="PTHR26392:SF92">
    <property type="entry name" value="PROTEIN KINASE DOMAIN-CONTAINING PROTEIN"/>
    <property type="match status" value="1"/>
</dbReference>
<accession>A0A9W4X1K2</accession>
<gene>
    <name evidence="2" type="ORF">FWILDA_LOCUS13596</name>
</gene>
<dbReference type="GO" id="GO:0004672">
    <property type="term" value="F:protein kinase activity"/>
    <property type="evidence" value="ECO:0007669"/>
    <property type="project" value="InterPro"/>
</dbReference>
<evidence type="ECO:0000313" key="2">
    <source>
        <dbReference type="EMBL" id="CAI2188470.1"/>
    </source>
</evidence>
<evidence type="ECO:0000313" key="3">
    <source>
        <dbReference type="Proteomes" id="UP001153678"/>
    </source>
</evidence>
<evidence type="ECO:0000259" key="1">
    <source>
        <dbReference type="PROSITE" id="PS50011"/>
    </source>
</evidence>
<dbReference type="Pfam" id="PF00069">
    <property type="entry name" value="Pkinase"/>
    <property type="match status" value="1"/>
</dbReference>
<keyword evidence="3" id="KW-1185">Reference proteome</keyword>
<dbReference type="EMBL" id="CAMKVN010005218">
    <property type="protein sequence ID" value="CAI2188470.1"/>
    <property type="molecule type" value="Genomic_DNA"/>
</dbReference>
<dbReference type="Gene3D" id="1.10.510.10">
    <property type="entry name" value="Transferase(Phosphotransferase) domain 1"/>
    <property type="match status" value="1"/>
</dbReference>
<dbReference type="InterPro" id="IPR000719">
    <property type="entry name" value="Prot_kinase_dom"/>
</dbReference>
<comment type="caution">
    <text evidence="2">The sequence shown here is derived from an EMBL/GenBank/DDBJ whole genome shotgun (WGS) entry which is preliminary data.</text>
</comment>
<proteinExistence type="predicted"/>
<dbReference type="InterPro" id="IPR032675">
    <property type="entry name" value="LRR_dom_sf"/>
</dbReference>
<dbReference type="OrthoDB" id="1668230at2759"/>
<name>A0A9W4X1K2_9GLOM</name>